<dbReference type="Pfam" id="PF01891">
    <property type="entry name" value="CbiM"/>
    <property type="match status" value="1"/>
</dbReference>
<sequence>MADALVSAAVGGSFWALSGGALAGCSRRLRRDEDERRVPLMGVLGAFVFAVQMVNFAIPGTGSSGHLVGTLLLSALLGPPAAVLVMGSVLLVQALFFADGGLLAFGCNLFNMGILPALVAYPLVFRPLDRRGHPAAGAILGAVAALQLGALAVVLETVLSGLTGLPFRPFLLAMLPIHLPIGLAEGLATALLLRFLRRARPELAAVRPEPAGRPLLALVLGAAVLTAGMLSWAASSRPDGLEWSVSRVAPAGADAPDGAVHRFAARLQRRTSVLPEYALPGTEPAGPAASRRGTSLSGLLGGAATLGLVAGAGWLITRGRRILRARPEA</sequence>
<keyword evidence="2" id="KW-0813">Transport</keyword>
<feature type="domain" description="PDGLE" evidence="8">
    <location>
        <begin position="214"/>
        <end position="318"/>
    </location>
</feature>
<feature type="transmembrane region" description="Helical" evidence="7">
    <location>
        <begin position="70"/>
        <end position="96"/>
    </location>
</feature>
<keyword evidence="4 7" id="KW-0812">Transmembrane</keyword>
<feature type="transmembrane region" description="Helical" evidence="7">
    <location>
        <begin position="39"/>
        <end position="58"/>
    </location>
</feature>
<feature type="transmembrane region" description="Helical" evidence="7">
    <location>
        <begin position="214"/>
        <end position="234"/>
    </location>
</feature>
<keyword evidence="3" id="KW-1003">Cell membrane</keyword>
<dbReference type="InterPro" id="IPR002751">
    <property type="entry name" value="CbiM/NikMN"/>
</dbReference>
<evidence type="ECO:0000256" key="6">
    <source>
        <dbReference type="ARBA" id="ARBA00023136"/>
    </source>
</evidence>
<feature type="transmembrane region" description="Helical" evidence="7">
    <location>
        <begin position="170"/>
        <end position="193"/>
    </location>
</feature>
<dbReference type="Gene3D" id="1.10.1760.20">
    <property type="match status" value="1"/>
</dbReference>
<comment type="subcellular location">
    <subcellularLocation>
        <location evidence="1">Cell membrane</location>
        <topology evidence="1">Multi-pass membrane protein</topology>
    </subcellularLocation>
</comment>
<evidence type="ECO:0000256" key="4">
    <source>
        <dbReference type="ARBA" id="ARBA00022692"/>
    </source>
</evidence>
<dbReference type="InterPro" id="IPR025937">
    <property type="entry name" value="PDGLE_dom"/>
</dbReference>
<keyword evidence="6 7" id="KW-0472">Membrane</keyword>
<evidence type="ECO:0000313" key="10">
    <source>
        <dbReference type="Proteomes" id="UP001165089"/>
    </source>
</evidence>
<feature type="transmembrane region" description="Helical" evidence="7">
    <location>
        <begin position="102"/>
        <end position="124"/>
    </location>
</feature>
<evidence type="ECO:0000313" key="9">
    <source>
        <dbReference type="EMBL" id="GLH68787.1"/>
    </source>
</evidence>
<evidence type="ECO:0000256" key="1">
    <source>
        <dbReference type="ARBA" id="ARBA00004651"/>
    </source>
</evidence>
<protein>
    <submittedName>
        <fullName evidence="9">Cobalamin biosynthesis protein CbiM</fullName>
    </submittedName>
</protein>
<comment type="caution">
    <text evidence="9">The sequence shown here is derived from an EMBL/GenBank/DDBJ whole genome shotgun (WGS) entry which is preliminary data.</text>
</comment>
<keyword evidence="10" id="KW-1185">Reference proteome</keyword>
<feature type="transmembrane region" description="Helical" evidence="7">
    <location>
        <begin position="296"/>
        <end position="316"/>
    </location>
</feature>
<dbReference type="Pfam" id="PF13190">
    <property type="entry name" value="PDGLE"/>
    <property type="match status" value="1"/>
</dbReference>
<reference evidence="9 10" key="1">
    <citation type="journal article" date="2023" name="Antonie Van Leeuwenhoek">
        <title>Mesoterricola silvestris gen. nov., sp. nov., Mesoterricola sediminis sp. nov., Geothrix oryzae sp. nov., Geothrix edaphica sp. nov., Geothrix rubra sp. nov., and Geothrix limicola sp. nov., six novel members of Acidobacteriota isolated from soils.</title>
        <authorList>
            <person name="Itoh H."/>
            <person name="Sugisawa Y."/>
            <person name="Mise K."/>
            <person name="Xu Z."/>
            <person name="Kuniyasu M."/>
            <person name="Ushijima N."/>
            <person name="Kawano K."/>
            <person name="Kobayashi E."/>
            <person name="Shiratori Y."/>
            <person name="Masuda Y."/>
            <person name="Senoo K."/>
        </authorList>
    </citation>
    <scope>NUCLEOTIDE SEQUENCE [LARGE SCALE GENOMIC DNA]</scope>
    <source>
        <strain evidence="9 10">Red803</strain>
    </source>
</reference>
<organism evidence="9 10">
    <name type="scientific">Geothrix rubra</name>
    <dbReference type="NCBI Taxonomy" id="2927977"/>
    <lineage>
        <taxon>Bacteria</taxon>
        <taxon>Pseudomonadati</taxon>
        <taxon>Acidobacteriota</taxon>
        <taxon>Holophagae</taxon>
        <taxon>Holophagales</taxon>
        <taxon>Holophagaceae</taxon>
        <taxon>Geothrix</taxon>
    </lineage>
</organism>
<name>A0ABQ5Q2C0_9BACT</name>
<dbReference type="Proteomes" id="UP001165089">
    <property type="component" value="Unassembled WGS sequence"/>
</dbReference>
<accession>A0ABQ5Q2C0</accession>
<evidence type="ECO:0000256" key="2">
    <source>
        <dbReference type="ARBA" id="ARBA00022448"/>
    </source>
</evidence>
<gene>
    <name evidence="9" type="primary">nikMN</name>
    <name evidence="9" type="ORF">GETHPA_03200</name>
</gene>
<evidence type="ECO:0000259" key="8">
    <source>
        <dbReference type="Pfam" id="PF13190"/>
    </source>
</evidence>
<dbReference type="PANTHER" id="PTHR34229:SF1">
    <property type="entry name" value="METAL TRANSPORT PROTEIN HI_1621-RELATED"/>
    <property type="match status" value="1"/>
</dbReference>
<keyword evidence="5 7" id="KW-1133">Transmembrane helix</keyword>
<evidence type="ECO:0000256" key="5">
    <source>
        <dbReference type="ARBA" id="ARBA00022989"/>
    </source>
</evidence>
<proteinExistence type="predicted"/>
<evidence type="ECO:0000256" key="3">
    <source>
        <dbReference type="ARBA" id="ARBA00022475"/>
    </source>
</evidence>
<dbReference type="PANTHER" id="PTHR34229">
    <property type="entry name" value="METAL TRANSPORT PROTEIN HI_1621-RELATED"/>
    <property type="match status" value="1"/>
</dbReference>
<dbReference type="EMBL" id="BSDD01000001">
    <property type="protein sequence ID" value="GLH68787.1"/>
    <property type="molecule type" value="Genomic_DNA"/>
</dbReference>
<evidence type="ECO:0000256" key="7">
    <source>
        <dbReference type="SAM" id="Phobius"/>
    </source>
</evidence>